<gene>
    <name evidence="1" type="ORF">QAD02_015791</name>
</gene>
<evidence type="ECO:0000313" key="2">
    <source>
        <dbReference type="Proteomes" id="UP001239111"/>
    </source>
</evidence>
<sequence>MANSKANSFATFADDSSTPPYIKALYADLMTATREGVDELRTEMTALTVKVNETHVAQIQAVQTLRKECRSEIVNTRSLTDTYEIKFSGIPVAFSTKLIDAAKLMHRALACPEADNFIFQCRLWQPRKAATATIQDPSAGAATGADLNDLPCLRPVAEPPTTEHMVE</sequence>
<proteinExistence type="predicted"/>
<keyword evidence="2" id="KW-1185">Reference proteome</keyword>
<protein>
    <submittedName>
        <fullName evidence="1">Uncharacterized protein</fullName>
    </submittedName>
</protein>
<evidence type="ECO:0000313" key="1">
    <source>
        <dbReference type="EMBL" id="KAJ8680004.1"/>
    </source>
</evidence>
<accession>A0ACC2P8T6</accession>
<dbReference type="EMBL" id="CM056742">
    <property type="protein sequence ID" value="KAJ8680004.1"/>
    <property type="molecule type" value="Genomic_DNA"/>
</dbReference>
<dbReference type="Proteomes" id="UP001239111">
    <property type="component" value="Chromosome 2"/>
</dbReference>
<name>A0ACC2P8T6_9HYME</name>
<comment type="caution">
    <text evidence="1">The sequence shown here is derived from an EMBL/GenBank/DDBJ whole genome shotgun (WGS) entry which is preliminary data.</text>
</comment>
<reference evidence="1" key="1">
    <citation type="submission" date="2023-04" db="EMBL/GenBank/DDBJ databases">
        <title>A chromosome-level genome assembly of the parasitoid wasp Eretmocerus hayati.</title>
        <authorList>
            <person name="Zhong Y."/>
            <person name="Liu S."/>
            <person name="Liu Y."/>
        </authorList>
    </citation>
    <scope>NUCLEOTIDE SEQUENCE</scope>
    <source>
        <strain evidence="1">ZJU_SS_LIU_2023</strain>
    </source>
</reference>
<organism evidence="1 2">
    <name type="scientific">Eretmocerus hayati</name>
    <dbReference type="NCBI Taxonomy" id="131215"/>
    <lineage>
        <taxon>Eukaryota</taxon>
        <taxon>Metazoa</taxon>
        <taxon>Ecdysozoa</taxon>
        <taxon>Arthropoda</taxon>
        <taxon>Hexapoda</taxon>
        <taxon>Insecta</taxon>
        <taxon>Pterygota</taxon>
        <taxon>Neoptera</taxon>
        <taxon>Endopterygota</taxon>
        <taxon>Hymenoptera</taxon>
        <taxon>Apocrita</taxon>
        <taxon>Proctotrupomorpha</taxon>
        <taxon>Chalcidoidea</taxon>
        <taxon>Aphelinidae</taxon>
        <taxon>Aphelininae</taxon>
        <taxon>Eretmocerus</taxon>
    </lineage>
</organism>